<keyword evidence="1" id="KW-0732">Signal</keyword>
<keyword evidence="3" id="KW-1185">Reference proteome</keyword>
<proteinExistence type="predicted"/>
<feature type="signal peptide" evidence="1">
    <location>
        <begin position="1"/>
        <end position="27"/>
    </location>
</feature>
<gene>
    <name evidence="2" type="ORF">COLO4_23381</name>
</gene>
<evidence type="ECO:0000256" key="1">
    <source>
        <dbReference type="SAM" id="SignalP"/>
    </source>
</evidence>
<dbReference type="InterPro" id="IPR052965">
    <property type="entry name" value="Pigment-catalase-like"/>
</dbReference>
<evidence type="ECO:0000313" key="3">
    <source>
        <dbReference type="Proteomes" id="UP000187203"/>
    </source>
</evidence>
<protein>
    <recommendedName>
        <fullName evidence="4">Desiccation-related protein PCC13-62-like</fullName>
    </recommendedName>
</protein>
<feature type="chain" id="PRO_5010207236" description="Desiccation-related protein PCC13-62-like" evidence="1">
    <location>
        <begin position="28"/>
        <end position="197"/>
    </location>
</feature>
<organism evidence="2 3">
    <name type="scientific">Corchorus olitorius</name>
    <dbReference type="NCBI Taxonomy" id="93759"/>
    <lineage>
        <taxon>Eukaryota</taxon>
        <taxon>Viridiplantae</taxon>
        <taxon>Streptophyta</taxon>
        <taxon>Embryophyta</taxon>
        <taxon>Tracheophyta</taxon>
        <taxon>Spermatophyta</taxon>
        <taxon>Magnoliopsida</taxon>
        <taxon>eudicotyledons</taxon>
        <taxon>Gunneridae</taxon>
        <taxon>Pentapetalae</taxon>
        <taxon>rosids</taxon>
        <taxon>malvids</taxon>
        <taxon>Malvales</taxon>
        <taxon>Malvaceae</taxon>
        <taxon>Grewioideae</taxon>
        <taxon>Apeibeae</taxon>
        <taxon>Corchorus</taxon>
    </lineage>
</organism>
<accession>A0A1R3IH56</accession>
<comment type="caution">
    <text evidence="2">The sequence shown here is derived from an EMBL/GenBank/DDBJ whole genome shotgun (WGS) entry which is preliminary data.</text>
</comment>
<dbReference type="PANTHER" id="PTHR31694">
    <property type="entry name" value="DESICCATION-LIKE PROTEIN"/>
    <property type="match status" value="1"/>
</dbReference>
<dbReference type="Pfam" id="PF13668">
    <property type="entry name" value="Ferritin_2"/>
    <property type="match status" value="1"/>
</dbReference>
<dbReference type="STRING" id="93759.A0A1R3IH56"/>
<reference evidence="3" key="1">
    <citation type="submission" date="2013-09" db="EMBL/GenBank/DDBJ databases">
        <title>Corchorus olitorius genome sequencing.</title>
        <authorList>
            <person name="Alam M."/>
            <person name="Haque M.S."/>
            <person name="Islam M.S."/>
            <person name="Emdad E.M."/>
            <person name="Islam M.M."/>
            <person name="Ahmed B."/>
            <person name="Halim A."/>
            <person name="Hossen Q.M.M."/>
            <person name="Hossain M.Z."/>
            <person name="Ahmed R."/>
            <person name="Khan M.M."/>
            <person name="Islam R."/>
            <person name="Rashid M.M."/>
            <person name="Khan S.A."/>
            <person name="Rahman M.S."/>
            <person name="Alam M."/>
            <person name="Yahiya A.S."/>
            <person name="Khan M.S."/>
            <person name="Azam M.S."/>
            <person name="Haque T."/>
            <person name="Lashkar M.Z.H."/>
            <person name="Akhand A.I."/>
            <person name="Morshed G."/>
            <person name="Roy S."/>
            <person name="Uddin K.S."/>
            <person name="Rabeya T."/>
            <person name="Hossain A.S."/>
            <person name="Chowdhury A."/>
            <person name="Snigdha A.R."/>
            <person name="Mortoza M.S."/>
            <person name="Matin S.A."/>
            <person name="Hoque S.M.E."/>
            <person name="Islam M.K."/>
            <person name="Roy D.K."/>
            <person name="Haider R."/>
            <person name="Moosa M.M."/>
            <person name="Elias S.M."/>
            <person name="Hasan A.M."/>
            <person name="Jahan S."/>
            <person name="Shafiuddin M."/>
            <person name="Mahmood N."/>
            <person name="Shommy N.S."/>
        </authorList>
    </citation>
    <scope>NUCLEOTIDE SEQUENCE [LARGE SCALE GENOMIC DNA]</scope>
    <source>
        <strain evidence="3">cv. O-4</strain>
    </source>
</reference>
<sequence length="197" mass="21675">MASRSCLYAFLVLFLLAFEPTWKLVKATDIPPPLCRRVEGSSAELLEFALNMEYSIAEFFNCAATGEGIAIIAPDLVHGGPNSIGCARANLDDVTRAIFAEFGFQTVRIIRAILQASRLIKEIPMPQIDIRAVTLRRLVNGAFGGNLNPPFNVYANTNNILPSSTLLVSMARHYYIGISPYIVGDEFEALQGRHVRS</sequence>
<dbReference type="PANTHER" id="PTHR31694:SF17">
    <property type="entry name" value="DESICCATION-RELATED PROTEIN PCC13-62-LIKE"/>
    <property type="match status" value="1"/>
</dbReference>
<name>A0A1R3IH56_9ROSI</name>
<evidence type="ECO:0000313" key="2">
    <source>
        <dbReference type="EMBL" id="OMO81900.1"/>
    </source>
</evidence>
<dbReference type="AlphaFoldDB" id="A0A1R3IH56"/>
<dbReference type="Proteomes" id="UP000187203">
    <property type="component" value="Unassembled WGS sequence"/>
</dbReference>
<evidence type="ECO:0008006" key="4">
    <source>
        <dbReference type="Google" id="ProtNLM"/>
    </source>
</evidence>
<dbReference type="EMBL" id="AWUE01018188">
    <property type="protein sequence ID" value="OMO81900.1"/>
    <property type="molecule type" value="Genomic_DNA"/>
</dbReference>